<comment type="subcellular location">
    <subcellularLocation>
        <location evidence="1">Membrane</location>
        <topology evidence="1">Multi-pass membrane protein</topology>
    </subcellularLocation>
</comment>
<protein>
    <recommendedName>
        <fullName evidence="12">Ceramide glucosyltransferase</fullName>
    </recommendedName>
</protein>
<dbReference type="Gene3D" id="3.90.550.10">
    <property type="entry name" value="Spore Coat Polysaccharide Biosynthesis Protein SpsA, Chain A"/>
    <property type="match status" value="1"/>
</dbReference>
<comment type="pathway">
    <text evidence="2">Lipid metabolism; sphingolipid metabolism.</text>
</comment>
<evidence type="ECO:0000256" key="7">
    <source>
        <dbReference type="ARBA" id="ARBA00022989"/>
    </source>
</evidence>
<evidence type="ECO:0000256" key="6">
    <source>
        <dbReference type="ARBA" id="ARBA00022692"/>
    </source>
</evidence>
<dbReference type="GO" id="GO:0008120">
    <property type="term" value="F:ceramide glucosyltransferase activity"/>
    <property type="evidence" value="ECO:0007669"/>
    <property type="project" value="TreeGrafter"/>
</dbReference>
<keyword evidence="11" id="KW-1185">Reference proteome</keyword>
<dbReference type="EMBL" id="CP022113">
    <property type="protein sequence ID" value="ASG25054.1"/>
    <property type="molecule type" value="Genomic_DNA"/>
</dbReference>
<keyword evidence="7 9" id="KW-1133">Transmembrane helix</keyword>
<evidence type="ECO:0000256" key="3">
    <source>
        <dbReference type="ARBA" id="ARBA00004991"/>
    </source>
</evidence>
<dbReference type="GO" id="GO:0006679">
    <property type="term" value="P:glucosylceramide biosynthetic process"/>
    <property type="evidence" value="ECO:0007669"/>
    <property type="project" value="TreeGrafter"/>
</dbReference>
<gene>
    <name evidence="10" type="ORF">Y958_29210</name>
</gene>
<reference evidence="10 11" key="1">
    <citation type="submission" date="2017-06" db="EMBL/GenBank/DDBJ databases">
        <title>Complete genome sequence of Nitrospirillum amazonense strain CBAmC, an endophytic nitrogen-fixing and plant growth-promoting bacterium, isolated from sugarcane.</title>
        <authorList>
            <person name="Schwab S."/>
            <person name="dos Santos Teixeira K.R."/>
            <person name="Simoes Araujo J.L."/>
            <person name="Soares Vidal M."/>
            <person name="Borges de Freitas H.R."/>
            <person name="Rivello Crivelaro A.L."/>
            <person name="Bueno de Camargo Nunes A."/>
            <person name="dos Santos C.M."/>
            <person name="Palmeira da Silva Rosa D."/>
            <person name="da Silva Padilha D."/>
            <person name="da Silva E."/>
            <person name="Araujo Terra L."/>
            <person name="Soares Mendes V."/>
            <person name="Farinelli L."/>
            <person name="Magalhaes Cruz L."/>
            <person name="Baldani J.I."/>
        </authorList>
    </citation>
    <scope>NUCLEOTIDE SEQUENCE [LARGE SCALE GENOMIC DNA]</scope>
    <source>
        <strain evidence="10 11">CBAmC</strain>
    </source>
</reference>
<keyword evidence="4" id="KW-0328">Glycosyltransferase</keyword>
<keyword evidence="6 9" id="KW-0812">Transmembrane</keyword>
<dbReference type="Pfam" id="PF13506">
    <property type="entry name" value="Glyco_transf_21"/>
    <property type="match status" value="1"/>
</dbReference>
<dbReference type="GO" id="GO:0016020">
    <property type="term" value="C:membrane"/>
    <property type="evidence" value="ECO:0007669"/>
    <property type="project" value="UniProtKB-SubCell"/>
</dbReference>
<dbReference type="Proteomes" id="UP000197153">
    <property type="component" value="Chromosome 4"/>
</dbReference>
<dbReference type="PANTHER" id="PTHR12726">
    <property type="entry name" value="CERAMIDE GLUCOSYLTRANSFERASE"/>
    <property type="match status" value="1"/>
</dbReference>
<dbReference type="SUPFAM" id="SSF53448">
    <property type="entry name" value="Nucleotide-diphospho-sugar transferases"/>
    <property type="match status" value="1"/>
</dbReference>
<dbReference type="InterPro" id="IPR025993">
    <property type="entry name" value="Ceramide_glucosylTrfase"/>
</dbReference>
<evidence type="ECO:0000313" key="11">
    <source>
        <dbReference type="Proteomes" id="UP000197153"/>
    </source>
</evidence>
<dbReference type="RefSeq" id="WP_088875444.1">
    <property type="nucleotide sequence ID" value="NZ_CP022113.1"/>
</dbReference>
<evidence type="ECO:0000256" key="2">
    <source>
        <dbReference type="ARBA" id="ARBA00004760"/>
    </source>
</evidence>
<evidence type="ECO:0000256" key="1">
    <source>
        <dbReference type="ARBA" id="ARBA00004141"/>
    </source>
</evidence>
<evidence type="ECO:0000256" key="8">
    <source>
        <dbReference type="ARBA" id="ARBA00023136"/>
    </source>
</evidence>
<evidence type="ECO:0008006" key="12">
    <source>
        <dbReference type="Google" id="ProtNLM"/>
    </source>
</evidence>
<evidence type="ECO:0000256" key="9">
    <source>
        <dbReference type="SAM" id="Phobius"/>
    </source>
</evidence>
<evidence type="ECO:0000313" key="10">
    <source>
        <dbReference type="EMBL" id="ASG25054.1"/>
    </source>
</evidence>
<accession>A0A248K3N4</accession>
<dbReference type="PANTHER" id="PTHR12726:SF0">
    <property type="entry name" value="CERAMIDE GLUCOSYLTRANSFERASE"/>
    <property type="match status" value="1"/>
</dbReference>
<dbReference type="AlphaFoldDB" id="A0A248K3N4"/>
<feature type="transmembrane region" description="Helical" evidence="9">
    <location>
        <begin position="6"/>
        <end position="24"/>
    </location>
</feature>
<organism evidence="10 11">
    <name type="scientific">Nitrospirillum viridazoti CBAmc</name>
    <dbReference type="NCBI Taxonomy" id="1441467"/>
    <lineage>
        <taxon>Bacteria</taxon>
        <taxon>Pseudomonadati</taxon>
        <taxon>Pseudomonadota</taxon>
        <taxon>Alphaproteobacteria</taxon>
        <taxon>Rhodospirillales</taxon>
        <taxon>Azospirillaceae</taxon>
        <taxon>Nitrospirillum</taxon>
        <taxon>Nitrospirillum viridazoti</taxon>
    </lineage>
</organism>
<proteinExistence type="predicted"/>
<keyword evidence="8 9" id="KW-0472">Membrane</keyword>
<evidence type="ECO:0000256" key="4">
    <source>
        <dbReference type="ARBA" id="ARBA00022676"/>
    </source>
</evidence>
<sequence>MNGASWFGILAAAYAVLNLIRLLLALSERRRQQATIPSQQTEQAVTVLQPILGGDPALTDCLVANLRHAGGARYVWLLDNEDAAGQAAASKAMAQAIAAGINANLYLDVAPAPPRGLNPKVVKLARGLLKVETPFVAVLDDDTALPHHALDRAVGLAEPGTLVTGLPFYAARSNNWSRLVTGFVNANAMLTYLPAARLGLSRTVNGMFTLMRTDDLHRLGGFTAIEHEVTDDYALARLFRNGGGQVVQTDLPVTVITSVDGASHYFSLMRRWMVFARLYLMENFGSSRISG</sequence>
<comment type="pathway">
    <text evidence="3">Sphingolipid metabolism.</text>
</comment>
<name>A0A248K3N4_9PROT</name>
<dbReference type="InterPro" id="IPR029044">
    <property type="entry name" value="Nucleotide-diphossugar_trans"/>
</dbReference>
<evidence type="ECO:0000256" key="5">
    <source>
        <dbReference type="ARBA" id="ARBA00022679"/>
    </source>
</evidence>
<dbReference type="KEGG" id="nao:Y958_29210"/>
<keyword evidence="5" id="KW-0808">Transferase</keyword>